<dbReference type="AlphaFoldDB" id="A0A5B6W919"/>
<proteinExistence type="predicted"/>
<name>A0A5B6W919_9ROSI</name>
<evidence type="ECO:0000313" key="1">
    <source>
        <dbReference type="EMBL" id="KAA3477627.1"/>
    </source>
</evidence>
<dbReference type="OrthoDB" id="1001185at2759"/>
<accession>A0A5B6W919</accession>
<protein>
    <recommendedName>
        <fullName evidence="3">Reverse transcriptase</fullName>
    </recommendedName>
</protein>
<evidence type="ECO:0008006" key="3">
    <source>
        <dbReference type="Google" id="ProtNLM"/>
    </source>
</evidence>
<comment type="caution">
    <text evidence="1">The sequence shown here is derived from an EMBL/GenBank/DDBJ whole genome shotgun (WGS) entry which is preliminary data.</text>
</comment>
<gene>
    <name evidence="1" type="ORF">EPI10_011505</name>
</gene>
<organism evidence="1 2">
    <name type="scientific">Gossypium australe</name>
    <dbReference type="NCBI Taxonomy" id="47621"/>
    <lineage>
        <taxon>Eukaryota</taxon>
        <taxon>Viridiplantae</taxon>
        <taxon>Streptophyta</taxon>
        <taxon>Embryophyta</taxon>
        <taxon>Tracheophyta</taxon>
        <taxon>Spermatophyta</taxon>
        <taxon>Magnoliopsida</taxon>
        <taxon>eudicotyledons</taxon>
        <taxon>Gunneridae</taxon>
        <taxon>Pentapetalae</taxon>
        <taxon>rosids</taxon>
        <taxon>malvids</taxon>
        <taxon>Malvales</taxon>
        <taxon>Malvaceae</taxon>
        <taxon>Malvoideae</taxon>
        <taxon>Gossypium</taxon>
    </lineage>
</organism>
<sequence>MGLESTLKIEYYNLYKILGNTIICLRRAGKVESRKHALRDCPVTKELWHQLNWNWPYSVLYMELLYGNNSTIQCCLFVCALWEIWTERNKLVHEGQRKTGLAIIDFIRNYVQKLDGLNNSIHV</sequence>
<reference evidence="2" key="1">
    <citation type="journal article" date="2019" name="Plant Biotechnol. J.">
        <title>Genome sequencing of the Australian wild diploid species Gossypium australe highlights disease resistance and delayed gland morphogenesis.</title>
        <authorList>
            <person name="Cai Y."/>
            <person name="Cai X."/>
            <person name="Wang Q."/>
            <person name="Wang P."/>
            <person name="Zhang Y."/>
            <person name="Cai C."/>
            <person name="Xu Y."/>
            <person name="Wang K."/>
            <person name="Zhou Z."/>
            <person name="Wang C."/>
            <person name="Geng S."/>
            <person name="Li B."/>
            <person name="Dong Q."/>
            <person name="Hou Y."/>
            <person name="Wang H."/>
            <person name="Ai P."/>
            <person name="Liu Z."/>
            <person name="Yi F."/>
            <person name="Sun M."/>
            <person name="An G."/>
            <person name="Cheng J."/>
            <person name="Zhang Y."/>
            <person name="Shi Q."/>
            <person name="Xie Y."/>
            <person name="Shi X."/>
            <person name="Chang Y."/>
            <person name="Huang F."/>
            <person name="Chen Y."/>
            <person name="Hong S."/>
            <person name="Mi L."/>
            <person name="Sun Q."/>
            <person name="Zhang L."/>
            <person name="Zhou B."/>
            <person name="Peng R."/>
            <person name="Zhang X."/>
            <person name="Liu F."/>
        </authorList>
    </citation>
    <scope>NUCLEOTIDE SEQUENCE [LARGE SCALE GENOMIC DNA]</scope>
    <source>
        <strain evidence="2">cv. PA1801</strain>
    </source>
</reference>
<dbReference type="EMBL" id="SMMG02000004">
    <property type="protein sequence ID" value="KAA3477627.1"/>
    <property type="molecule type" value="Genomic_DNA"/>
</dbReference>
<evidence type="ECO:0000313" key="2">
    <source>
        <dbReference type="Proteomes" id="UP000325315"/>
    </source>
</evidence>
<keyword evidence="2" id="KW-1185">Reference proteome</keyword>
<dbReference type="Proteomes" id="UP000325315">
    <property type="component" value="Unassembled WGS sequence"/>
</dbReference>